<feature type="transmembrane region" description="Helical" evidence="3">
    <location>
        <begin position="6"/>
        <end position="24"/>
    </location>
</feature>
<feature type="domain" description="GGDEF" evidence="4">
    <location>
        <begin position="247"/>
        <end position="380"/>
    </location>
</feature>
<evidence type="ECO:0000313" key="6">
    <source>
        <dbReference type="Proteomes" id="UP000049983"/>
    </source>
</evidence>
<feature type="transmembrane region" description="Helical" evidence="3">
    <location>
        <begin position="60"/>
        <end position="79"/>
    </location>
</feature>
<evidence type="ECO:0000256" key="3">
    <source>
        <dbReference type="SAM" id="Phobius"/>
    </source>
</evidence>
<dbReference type="PROSITE" id="PS50887">
    <property type="entry name" value="GGDEF"/>
    <property type="match status" value="1"/>
</dbReference>
<dbReference type="InterPro" id="IPR043128">
    <property type="entry name" value="Rev_trsase/Diguanyl_cyclase"/>
</dbReference>
<dbReference type="RefSeq" id="WP_055117208.1">
    <property type="nucleotide sequence ID" value="NZ_CXWA01000004.1"/>
</dbReference>
<evidence type="ECO:0000313" key="5">
    <source>
        <dbReference type="EMBL" id="CTQ76521.1"/>
    </source>
</evidence>
<feature type="transmembrane region" description="Helical" evidence="3">
    <location>
        <begin position="91"/>
        <end position="111"/>
    </location>
</feature>
<proteinExistence type="predicted"/>
<dbReference type="SUPFAM" id="SSF55073">
    <property type="entry name" value="Nucleotide cyclase"/>
    <property type="match status" value="1"/>
</dbReference>
<dbReference type="STRING" id="311410.LA5095_03496"/>
<dbReference type="OrthoDB" id="9812260at2"/>
<dbReference type="EC" id="2.7.7.65" evidence="1"/>
<organism evidence="5 6">
    <name type="scientific">Roseibium album</name>
    <dbReference type="NCBI Taxonomy" id="311410"/>
    <lineage>
        <taxon>Bacteria</taxon>
        <taxon>Pseudomonadati</taxon>
        <taxon>Pseudomonadota</taxon>
        <taxon>Alphaproteobacteria</taxon>
        <taxon>Hyphomicrobiales</taxon>
        <taxon>Stappiaceae</taxon>
        <taxon>Roseibium</taxon>
    </lineage>
</organism>
<dbReference type="GO" id="GO:1902201">
    <property type="term" value="P:negative regulation of bacterial-type flagellum-dependent cell motility"/>
    <property type="evidence" value="ECO:0007669"/>
    <property type="project" value="TreeGrafter"/>
</dbReference>
<evidence type="ECO:0000259" key="4">
    <source>
        <dbReference type="PROSITE" id="PS50887"/>
    </source>
</evidence>
<dbReference type="EMBL" id="CXWC01000013">
    <property type="protein sequence ID" value="CTQ76521.1"/>
    <property type="molecule type" value="Genomic_DNA"/>
</dbReference>
<dbReference type="CDD" id="cd01949">
    <property type="entry name" value="GGDEF"/>
    <property type="match status" value="1"/>
</dbReference>
<keyword evidence="3" id="KW-1133">Transmembrane helix</keyword>
<keyword evidence="3" id="KW-0472">Membrane</keyword>
<feature type="transmembrane region" description="Helical" evidence="3">
    <location>
        <begin position="117"/>
        <end position="137"/>
    </location>
</feature>
<dbReference type="InterPro" id="IPR000160">
    <property type="entry name" value="GGDEF_dom"/>
</dbReference>
<keyword evidence="5" id="KW-0548">Nucleotidyltransferase</keyword>
<dbReference type="NCBIfam" id="TIGR00254">
    <property type="entry name" value="GGDEF"/>
    <property type="match status" value="1"/>
</dbReference>
<keyword evidence="5" id="KW-0808">Transferase</keyword>
<dbReference type="InterPro" id="IPR050469">
    <property type="entry name" value="Diguanylate_Cyclase"/>
</dbReference>
<dbReference type="AlphaFoldDB" id="A0A0M7APS9"/>
<keyword evidence="3" id="KW-0812">Transmembrane</keyword>
<feature type="transmembrane region" description="Helical" evidence="3">
    <location>
        <begin position="36"/>
        <end position="54"/>
    </location>
</feature>
<accession>A0A0M7APS9</accession>
<dbReference type="GO" id="GO:0005886">
    <property type="term" value="C:plasma membrane"/>
    <property type="evidence" value="ECO:0007669"/>
    <property type="project" value="TreeGrafter"/>
</dbReference>
<dbReference type="Proteomes" id="UP000049983">
    <property type="component" value="Unassembled WGS sequence"/>
</dbReference>
<dbReference type="Gene3D" id="3.30.70.270">
    <property type="match status" value="1"/>
</dbReference>
<gene>
    <name evidence="5" type="primary">ycdT_1</name>
    <name evidence="5" type="ORF">LA5096_04778</name>
</gene>
<dbReference type="PANTHER" id="PTHR45138:SF9">
    <property type="entry name" value="DIGUANYLATE CYCLASE DGCM-RELATED"/>
    <property type="match status" value="1"/>
</dbReference>
<sequence length="385" mass="42365">MDLLTLFSANLLLLLIFAISFQAMSLRVTQSTHWRSWAAANALLVAALVCFAFERVLPDLAAYLLPNTLLLLGFGFHLYAARVLARLPNKVSDVFAPAFANLLVGMLAYLLSDPTLAYVGGNVIFTILCVATIAAYTSKNFHGLISVIGLVLAFFFLAAVGGLRVYHGLTGDGATGPGMINDMMQDLHLMSAMLFVSLTGAFSTALSFEQVAQRHKEAARRDPLTGAYNRREFQVRLEDLLHAPEKKSFGLLNFDLDHFKQVNDEYGHLAGDQALVKVVAAVKAQLRQDDCFARLGGEEFAVLLPNISRENAAKVADRLRRRISDIRFEFAPEEFRITASAGIYHGDGNQLLMEDLMQVVDESLYSSKNNGRNCVTFARALQATH</sequence>
<protein>
    <recommendedName>
        <fullName evidence="1">diguanylate cyclase</fullName>
        <ecNumber evidence="1">2.7.7.65</ecNumber>
    </recommendedName>
</protein>
<dbReference type="PANTHER" id="PTHR45138">
    <property type="entry name" value="REGULATORY COMPONENTS OF SENSORY TRANSDUCTION SYSTEM"/>
    <property type="match status" value="1"/>
</dbReference>
<dbReference type="InterPro" id="IPR029787">
    <property type="entry name" value="Nucleotide_cyclase"/>
</dbReference>
<evidence type="ECO:0000256" key="1">
    <source>
        <dbReference type="ARBA" id="ARBA00012528"/>
    </source>
</evidence>
<comment type="catalytic activity">
    <reaction evidence="2">
        <text>2 GTP = 3',3'-c-di-GMP + 2 diphosphate</text>
        <dbReference type="Rhea" id="RHEA:24898"/>
        <dbReference type="ChEBI" id="CHEBI:33019"/>
        <dbReference type="ChEBI" id="CHEBI:37565"/>
        <dbReference type="ChEBI" id="CHEBI:58805"/>
        <dbReference type="EC" id="2.7.7.65"/>
    </reaction>
</comment>
<dbReference type="GO" id="GO:0043709">
    <property type="term" value="P:cell adhesion involved in single-species biofilm formation"/>
    <property type="evidence" value="ECO:0007669"/>
    <property type="project" value="TreeGrafter"/>
</dbReference>
<dbReference type="FunFam" id="3.30.70.270:FF:000001">
    <property type="entry name" value="Diguanylate cyclase domain protein"/>
    <property type="match status" value="1"/>
</dbReference>
<dbReference type="GO" id="GO:0052621">
    <property type="term" value="F:diguanylate cyclase activity"/>
    <property type="evidence" value="ECO:0007669"/>
    <property type="project" value="UniProtKB-EC"/>
</dbReference>
<reference evidence="6" key="1">
    <citation type="submission" date="2015-07" db="EMBL/GenBank/DDBJ databases">
        <authorList>
            <person name="Rodrigo-Torres Lidia"/>
            <person name="Arahal R.David."/>
        </authorList>
    </citation>
    <scope>NUCLEOTIDE SEQUENCE [LARGE SCALE GENOMIC DNA]</scope>
    <source>
        <strain evidence="6">CECT 5096</strain>
    </source>
</reference>
<keyword evidence="6" id="KW-1185">Reference proteome</keyword>
<dbReference type="GeneID" id="97672059"/>
<feature type="transmembrane region" description="Helical" evidence="3">
    <location>
        <begin position="187"/>
        <end position="208"/>
    </location>
</feature>
<dbReference type="Pfam" id="PF00990">
    <property type="entry name" value="GGDEF"/>
    <property type="match status" value="1"/>
</dbReference>
<name>A0A0M7APS9_9HYPH</name>
<feature type="transmembrane region" description="Helical" evidence="3">
    <location>
        <begin position="144"/>
        <end position="167"/>
    </location>
</feature>
<dbReference type="SMART" id="SM00267">
    <property type="entry name" value="GGDEF"/>
    <property type="match status" value="1"/>
</dbReference>
<evidence type="ECO:0000256" key="2">
    <source>
        <dbReference type="ARBA" id="ARBA00034247"/>
    </source>
</evidence>